<protein>
    <recommendedName>
        <fullName evidence="15">Tryptophan--tRNA ligase, mitochondrial</fullName>
        <ecNumber evidence="5">6.1.1.2</ecNumber>
    </recommendedName>
    <alternativeName>
        <fullName evidence="14">Tryptophanyl-tRNA synthetase</fullName>
    </alternativeName>
</protein>
<dbReference type="GO" id="GO:0004830">
    <property type="term" value="F:tryptophan-tRNA ligase activity"/>
    <property type="evidence" value="ECO:0007669"/>
    <property type="project" value="UniProtKB-EC"/>
</dbReference>
<dbReference type="PANTHER" id="PTHR18034">
    <property type="entry name" value="CELL CYCLE CONTROL PROTEIN CWF22-RELATED"/>
    <property type="match status" value="1"/>
</dbReference>
<evidence type="ECO:0000256" key="11">
    <source>
        <dbReference type="ARBA" id="ARBA00023146"/>
    </source>
</evidence>
<dbReference type="GO" id="GO:0003723">
    <property type="term" value="F:RNA binding"/>
    <property type="evidence" value="ECO:0007669"/>
    <property type="project" value="InterPro"/>
</dbReference>
<dbReference type="SUPFAM" id="SSF48371">
    <property type="entry name" value="ARM repeat"/>
    <property type="match status" value="1"/>
</dbReference>
<dbReference type="NCBIfam" id="TIGR00233">
    <property type="entry name" value="trpS"/>
    <property type="match status" value="1"/>
</dbReference>
<keyword evidence="8" id="KW-0547">Nucleotide-binding</keyword>
<evidence type="ECO:0000256" key="13">
    <source>
        <dbReference type="ARBA" id="ARBA00023242"/>
    </source>
</evidence>
<dbReference type="PANTHER" id="PTHR18034:SF3">
    <property type="entry name" value="PRE-MRNA-SPLICING FACTOR CWC22 HOMOLOG"/>
    <property type="match status" value="1"/>
</dbReference>
<evidence type="ECO:0000256" key="9">
    <source>
        <dbReference type="ARBA" id="ARBA00022840"/>
    </source>
</evidence>
<dbReference type="InterPro" id="IPR001412">
    <property type="entry name" value="aa-tRNA-synth_I_CS"/>
</dbReference>
<feature type="region of interest" description="Disordered" evidence="16">
    <location>
        <begin position="1"/>
        <end position="33"/>
    </location>
</feature>
<dbReference type="CDD" id="cd00806">
    <property type="entry name" value="TrpRS_core"/>
    <property type="match status" value="1"/>
</dbReference>
<evidence type="ECO:0000256" key="6">
    <source>
        <dbReference type="ARBA" id="ARBA00022598"/>
    </source>
</evidence>
<evidence type="ECO:0000256" key="2">
    <source>
        <dbReference type="ARBA" id="ARBA00004305"/>
    </source>
</evidence>
<dbReference type="Pfam" id="PF00579">
    <property type="entry name" value="tRNA-synt_1b"/>
    <property type="match status" value="1"/>
</dbReference>
<comment type="caution">
    <text evidence="18">The sequence shown here is derived from an EMBL/GenBank/DDBJ whole genome shotgun (WGS) entry which is preliminary data.</text>
</comment>
<dbReference type="FunFam" id="1.10.240.10:FF:000002">
    <property type="entry name" value="Tryptophan--tRNA ligase"/>
    <property type="match status" value="1"/>
</dbReference>
<dbReference type="SUPFAM" id="SSF52374">
    <property type="entry name" value="Nucleotidylyl transferase"/>
    <property type="match status" value="1"/>
</dbReference>
<proteinExistence type="inferred from homology"/>
<dbReference type="GO" id="GO:0071013">
    <property type="term" value="C:catalytic step 2 spliceosome"/>
    <property type="evidence" value="ECO:0007669"/>
    <property type="project" value="TreeGrafter"/>
</dbReference>
<keyword evidence="11" id="KW-0030">Aminoacyl-tRNA synthetase</keyword>
<name>A0A4T0HE67_WALIC</name>
<dbReference type="EC" id="6.1.1.2" evidence="5"/>
<evidence type="ECO:0000256" key="12">
    <source>
        <dbReference type="ARBA" id="ARBA00023187"/>
    </source>
</evidence>
<feature type="compositionally biased region" description="Acidic residues" evidence="16">
    <location>
        <begin position="321"/>
        <end position="337"/>
    </location>
</feature>
<keyword evidence="6" id="KW-0436">Ligase</keyword>
<dbReference type="GO" id="GO:0005524">
    <property type="term" value="F:ATP binding"/>
    <property type="evidence" value="ECO:0007669"/>
    <property type="project" value="UniProtKB-KW"/>
</dbReference>
<feature type="region of interest" description="Disordered" evidence="16">
    <location>
        <begin position="553"/>
        <end position="597"/>
    </location>
</feature>
<evidence type="ECO:0000256" key="15">
    <source>
        <dbReference type="ARBA" id="ARBA00069760"/>
    </source>
</evidence>
<feature type="region of interest" description="Disordered" evidence="16">
    <location>
        <begin position="319"/>
        <end position="350"/>
    </location>
</feature>
<evidence type="ECO:0000256" key="5">
    <source>
        <dbReference type="ARBA" id="ARBA00013161"/>
    </source>
</evidence>
<dbReference type="InterPro" id="IPR016024">
    <property type="entry name" value="ARM-type_fold"/>
</dbReference>
<keyword evidence="13" id="KW-0539">Nucleus</keyword>
<evidence type="ECO:0000313" key="18">
    <source>
        <dbReference type="EMBL" id="TIB14026.1"/>
    </source>
</evidence>
<dbReference type="GO" id="GO:0006436">
    <property type="term" value="P:tryptophanyl-tRNA aminoacylation"/>
    <property type="evidence" value="ECO:0007669"/>
    <property type="project" value="InterPro"/>
</dbReference>
<comment type="subcellular location">
    <subcellularLocation>
        <location evidence="2">Mitochondrion matrix</location>
    </subcellularLocation>
    <subcellularLocation>
        <location evidence="1">Nucleus</location>
    </subcellularLocation>
</comment>
<accession>A0A4T0HE67</accession>
<dbReference type="PRINTS" id="PR01039">
    <property type="entry name" value="TRNASYNTHTRP"/>
</dbReference>
<feature type="compositionally biased region" description="Low complexity" evidence="16">
    <location>
        <begin position="568"/>
        <end position="581"/>
    </location>
</feature>
<gene>
    <name evidence="18" type="ORF">E3P90_01429</name>
</gene>
<evidence type="ECO:0000259" key="17">
    <source>
        <dbReference type="PROSITE" id="PS51366"/>
    </source>
</evidence>
<dbReference type="PROSITE" id="PS00178">
    <property type="entry name" value="AA_TRNA_LIGASE_I"/>
    <property type="match status" value="1"/>
</dbReference>
<dbReference type="Gene3D" id="1.10.240.10">
    <property type="entry name" value="Tyrosyl-Transfer RNA Synthetase"/>
    <property type="match status" value="1"/>
</dbReference>
<feature type="domain" description="MI" evidence="17">
    <location>
        <begin position="357"/>
        <end position="473"/>
    </location>
</feature>
<dbReference type="GO" id="GO:0005759">
    <property type="term" value="C:mitochondrial matrix"/>
    <property type="evidence" value="ECO:0007669"/>
    <property type="project" value="UniProtKB-SubCell"/>
</dbReference>
<keyword evidence="7" id="KW-0507">mRNA processing</keyword>
<sequence>MSTTETPELKRKRSTSPNTHQQHKPINLNNELSTLGLNRPTGRYIPRPVLKAMLEQQSLDSSSADTQRLKWDQLRKSINGLINKVNTGNIKLISPQLFQENLIRGRGLFARSVIRAQSSSLPFTPIFAALVAIINSKLPQLGELLVQRLINQFRKSYRRNDKLTCNATVIFIAHLVNQSVISDVFALELALFLLSKGGDDGVEIAVQYIREVGAALQEREPAMNNLIYEELRNLLHDANISKRVQYMIEVLFQIRKDKFKDNVIIPQDLDLVEEDEQIVHDIDFNAPINTQDGLNIFKFDPNYEENEEKYASIRHQILGSSDDEEEEEEEEDEEENDAVQPPNQDGIVDRTGTNLVNLRRTIYLTIMNSLVFDEAVHKLMRIQIPPGDEIELCNMIVECCSQERTYNKFYGLIGERFSKLNRMWQECFQKSFTGFYDTIHRYETNRLRNIARFFGHLFASDGVNWGCMNVIKITQQDTTSSSRIFVKILFNEIVEMMGLSDARKRFADPAFRQDFSGLFPTDHPANTRFAINYFTAIGLGAITEEMREYLKHAPKNIPPPQTHDDGSGSDSDSSSVLSSRDTLGPSRPPRLGGDTAVGAPVARLHRVDATITAMNRCLLHLHREDVHMRAEVVTNCRGHLREEDTTILQQAGGMTLHHVEDMILHHVEDMIRLHVEDMTHLHADGEGIQPTGIPHLGNYLGALKNWKKLQDSEARDTRLIYSIVGYHAITLPQQPAILRQERREMMAALLAIGLDPHRSIIFHQDQVAQHTELAWILNSFTPVNKLQRMTTWKSKIATLKNSNDVSEIDDSTLNLGLLSYPVLQAADIMLYKATHVPVGEDQQQHLELTRDLAEHFNRIFKCRKFFPLPTHLITPASRILNLRDPLSKMSKSHPLPTSRIMITDSDREIASKIKSAVTDSDSGINFDALNRPGVSNLLTILADCEESTPEKVSIGLENSSQLKEAVAEALVQSLSPIRGAFHRLSNEHHYLDELAKKGQKQAAYIASDTMNHVKKHVGLD</sequence>
<keyword evidence="12" id="KW-0508">mRNA splicing</keyword>
<dbReference type="FunFam" id="3.40.50.620:FF:000082">
    <property type="entry name" value="MSW1p Mitochondrial tryptophanyl-tRNA synthetase"/>
    <property type="match status" value="1"/>
</dbReference>
<dbReference type="Pfam" id="PF02847">
    <property type="entry name" value="MA3"/>
    <property type="match status" value="1"/>
</dbReference>
<dbReference type="InterPro" id="IPR014729">
    <property type="entry name" value="Rossmann-like_a/b/a_fold"/>
</dbReference>
<evidence type="ECO:0000256" key="4">
    <source>
        <dbReference type="ARBA" id="ARBA00006856"/>
    </source>
</evidence>
<reference evidence="18 19" key="1">
    <citation type="submission" date="2019-03" db="EMBL/GenBank/DDBJ databases">
        <title>Sequencing 23 genomes of Wallemia ichthyophaga.</title>
        <authorList>
            <person name="Gostincar C."/>
        </authorList>
    </citation>
    <scope>NUCLEOTIDE SEQUENCE [LARGE SCALE GENOMIC DNA]</scope>
    <source>
        <strain evidence="18 19">EXF-8621</strain>
    </source>
</reference>
<organism evidence="18 19">
    <name type="scientific">Wallemia ichthyophaga</name>
    <dbReference type="NCBI Taxonomy" id="245174"/>
    <lineage>
        <taxon>Eukaryota</taxon>
        <taxon>Fungi</taxon>
        <taxon>Dikarya</taxon>
        <taxon>Basidiomycota</taxon>
        <taxon>Wallemiomycotina</taxon>
        <taxon>Wallemiomycetes</taxon>
        <taxon>Wallemiales</taxon>
        <taxon>Wallemiaceae</taxon>
        <taxon>Wallemia</taxon>
    </lineage>
</organism>
<comment type="similarity">
    <text evidence="3">Belongs to the class-I aminoacyl-tRNA synthetase family.</text>
</comment>
<keyword evidence="10" id="KW-0648">Protein biosynthesis</keyword>
<comment type="similarity">
    <text evidence="4">Belongs to the CWC22 family.</text>
</comment>
<evidence type="ECO:0000256" key="10">
    <source>
        <dbReference type="ARBA" id="ARBA00022917"/>
    </source>
</evidence>
<evidence type="ECO:0000256" key="16">
    <source>
        <dbReference type="SAM" id="MobiDB-lite"/>
    </source>
</evidence>
<dbReference type="PROSITE" id="PS51366">
    <property type="entry name" value="MI"/>
    <property type="match status" value="1"/>
</dbReference>
<evidence type="ECO:0000313" key="19">
    <source>
        <dbReference type="Proteomes" id="UP000306954"/>
    </source>
</evidence>
<dbReference type="Pfam" id="PF02854">
    <property type="entry name" value="MIF4G"/>
    <property type="match status" value="1"/>
</dbReference>
<dbReference type="Gene3D" id="3.40.50.620">
    <property type="entry name" value="HUPs"/>
    <property type="match status" value="1"/>
</dbReference>
<dbReference type="InterPro" id="IPR050781">
    <property type="entry name" value="CWC22_splicing_factor"/>
</dbReference>
<dbReference type="SMART" id="SM00544">
    <property type="entry name" value="MA3"/>
    <property type="match status" value="1"/>
</dbReference>
<evidence type="ECO:0000256" key="7">
    <source>
        <dbReference type="ARBA" id="ARBA00022664"/>
    </source>
</evidence>
<dbReference type="Gene3D" id="1.25.40.180">
    <property type="match status" value="1"/>
</dbReference>
<evidence type="ECO:0000256" key="14">
    <source>
        <dbReference type="ARBA" id="ARBA00030268"/>
    </source>
</evidence>
<keyword evidence="9" id="KW-0067">ATP-binding</keyword>
<dbReference type="Proteomes" id="UP000306954">
    <property type="component" value="Unassembled WGS sequence"/>
</dbReference>
<dbReference type="SMART" id="SM00543">
    <property type="entry name" value="MIF4G"/>
    <property type="match status" value="1"/>
</dbReference>
<dbReference type="EMBL" id="SPOF01000012">
    <property type="protein sequence ID" value="TIB14026.1"/>
    <property type="molecule type" value="Genomic_DNA"/>
</dbReference>
<evidence type="ECO:0000256" key="1">
    <source>
        <dbReference type="ARBA" id="ARBA00004123"/>
    </source>
</evidence>
<dbReference type="AlphaFoldDB" id="A0A4T0HE67"/>
<dbReference type="GO" id="GO:0000398">
    <property type="term" value="P:mRNA splicing, via spliceosome"/>
    <property type="evidence" value="ECO:0007669"/>
    <property type="project" value="TreeGrafter"/>
</dbReference>
<dbReference type="InterPro" id="IPR003891">
    <property type="entry name" value="Initiation_fac_eIF4g_MI"/>
</dbReference>
<dbReference type="InterPro" id="IPR003890">
    <property type="entry name" value="MIF4G-like_typ-3"/>
</dbReference>
<dbReference type="InterPro" id="IPR002305">
    <property type="entry name" value="aa-tRNA-synth_Ic"/>
</dbReference>
<evidence type="ECO:0000256" key="8">
    <source>
        <dbReference type="ARBA" id="ARBA00022741"/>
    </source>
</evidence>
<dbReference type="InterPro" id="IPR002306">
    <property type="entry name" value="Trp-tRNA-ligase"/>
</dbReference>
<evidence type="ECO:0000256" key="3">
    <source>
        <dbReference type="ARBA" id="ARBA00005594"/>
    </source>
</evidence>